<gene>
    <name evidence="3" type="ORF">PCLFYP37_02386</name>
</gene>
<dbReference type="Pfam" id="PF18096">
    <property type="entry name" value="Thump_like"/>
    <property type="match status" value="1"/>
</dbReference>
<reference evidence="3" key="1">
    <citation type="submission" date="2019-11" db="EMBL/GenBank/DDBJ databases">
        <authorList>
            <person name="Feng L."/>
        </authorList>
    </citation>
    <scope>NUCLEOTIDE SEQUENCE</scope>
    <source>
        <strain evidence="3">PclaraLFYP37</strain>
    </source>
</reference>
<evidence type="ECO:0000259" key="2">
    <source>
        <dbReference type="Pfam" id="PF22013"/>
    </source>
</evidence>
<dbReference type="AlphaFoldDB" id="A0A6N3DQ40"/>
<dbReference type="RefSeq" id="WP_412443072.1">
    <property type="nucleotide sequence ID" value="NZ_CACRUT010000015.1"/>
</dbReference>
<dbReference type="InterPro" id="IPR029063">
    <property type="entry name" value="SAM-dependent_MTases_sf"/>
</dbReference>
<feature type="domain" description="PG-1098 ferredoxin-like" evidence="2">
    <location>
        <begin position="283"/>
        <end position="326"/>
    </location>
</feature>
<feature type="domain" description="THUMP-like" evidence="1">
    <location>
        <begin position="327"/>
        <end position="398"/>
    </location>
</feature>
<sequence length="402" mass="45132">MLDEKTQDFIRTHREEDVRRLALKPASENVDLRMALQQIEGWQTARRKLPSWAERDGILYPPRLPMEQCSSEQTARYKQALVKRLLDNNDTEAPHTLMDLTGGFGIDFSFLAPLFDRAVYMERQPELCRIAAHNFKTLGLAQAEIRETDSSLSPDEWPDAACCFVDPARRDTAGRKTVAIEDCEPDLSILQEAIRRKAAFSLIKLSPMLDIRTALRTLAHVAEVHAVSVQGECKELLLVVTRQKPEKTACHCVNLGTEDPTFTFTLTEEEAAACTYSDTLGRFLYEPNASVMKCGGFRSLATRYGLRKLHPNSHLYTSDHSCRDFPGRTFAIEGCCGFGKKELKGLLNGLGQANLTVRNFPDTVAGLRKRLKLKEGGNAYLFATTLADGRHVLLRCRKAEPQ</sequence>
<proteinExistence type="predicted"/>
<evidence type="ECO:0000259" key="1">
    <source>
        <dbReference type="Pfam" id="PF18096"/>
    </source>
</evidence>
<dbReference type="Gene3D" id="3.40.50.150">
    <property type="entry name" value="Vaccinia Virus protein VP39"/>
    <property type="match status" value="1"/>
</dbReference>
<dbReference type="EMBL" id="CACRUT010000015">
    <property type="protein sequence ID" value="VYU27973.1"/>
    <property type="molecule type" value="Genomic_DNA"/>
</dbReference>
<dbReference type="InterPro" id="IPR041497">
    <property type="entry name" value="Thump-like"/>
</dbReference>
<organism evidence="3">
    <name type="scientific">Paraprevotella clara</name>
    <dbReference type="NCBI Taxonomy" id="454154"/>
    <lineage>
        <taxon>Bacteria</taxon>
        <taxon>Pseudomonadati</taxon>
        <taxon>Bacteroidota</taxon>
        <taxon>Bacteroidia</taxon>
        <taxon>Bacteroidales</taxon>
        <taxon>Prevotellaceae</taxon>
        <taxon>Paraprevotella</taxon>
    </lineage>
</organism>
<dbReference type="Gene3D" id="1.10.10.1110">
    <property type="entry name" value="Methyltransferase PG1098, N-terminal domain"/>
    <property type="match status" value="1"/>
</dbReference>
<evidence type="ECO:0000313" key="3">
    <source>
        <dbReference type="EMBL" id="VYU27973.1"/>
    </source>
</evidence>
<accession>A0A6N3DQ40</accession>
<protein>
    <submittedName>
        <fullName evidence="3">Uncharacterized protein</fullName>
    </submittedName>
</protein>
<dbReference type="Pfam" id="PF22013">
    <property type="entry name" value="PG_1098_Fer"/>
    <property type="match status" value="1"/>
</dbReference>
<dbReference type="InterPro" id="IPR054168">
    <property type="entry name" value="PG_1098_Fer"/>
</dbReference>
<dbReference type="SUPFAM" id="SSF53335">
    <property type="entry name" value="S-adenosyl-L-methionine-dependent methyltransferases"/>
    <property type="match status" value="1"/>
</dbReference>
<name>A0A6N3DQ40_9BACT</name>